<dbReference type="CDD" id="cd09241">
    <property type="entry name" value="BRO1_ScRim20-like"/>
    <property type="match status" value="1"/>
</dbReference>
<dbReference type="InterPro" id="IPR004328">
    <property type="entry name" value="BRO1_dom"/>
</dbReference>
<keyword evidence="5" id="KW-1185">Reference proteome</keyword>
<protein>
    <recommendedName>
        <fullName evidence="3">BRO1 domain-containing protein</fullName>
    </recommendedName>
</protein>
<feature type="domain" description="BRO1" evidence="3">
    <location>
        <begin position="3"/>
        <end position="397"/>
    </location>
</feature>
<comment type="similarity">
    <text evidence="1">Belongs to the palA/RIM20 family.</text>
</comment>
<accession>A0A8H5BP23</accession>
<proteinExistence type="inferred from homology"/>
<dbReference type="Gene3D" id="1.20.140.50">
    <property type="entry name" value="alix/aip1 like domains"/>
    <property type="match status" value="1"/>
</dbReference>
<dbReference type="Gene3D" id="1.20.120.560">
    <property type="entry name" value="alix/aip1 in complex with the ypdl late domain"/>
    <property type="match status" value="1"/>
</dbReference>
<evidence type="ECO:0000259" key="3">
    <source>
        <dbReference type="PROSITE" id="PS51180"/>
    </source>
</evidence>
<evidence type="ECO:0000256" key="2">
    <source>
        <dbReference type="SAM" id="MobiDB-lite"/>
    </source>
</evidence>
<dbReference type="Pfam" id="PF13949">
    <property type="entry name" value="ALIX_LYPXL_bnd"/>
    <property type="match status" value="1"/>
</dbReference>
<dbReference type="PANTHER" id="PTHR23030:SF39">
    <property type="entry name" value="PROGRAMMED CELL DEATH 6-INTERACTING PROTEIN"/>
    <property type="match status" value="1"/>
</dbReference>
<evidence type="ECO:0000256" key="1">
    <source>
        <dbReference type="ARBA" id="ARBA00038154"/>
    </source>
</evidence>
<dbReference type="AlphaFoldDB" id="A0A8H5BP23"/>
<evidence type="ECO:0000313" key="4">
    <source>
        <dbReference type="EMBL" id="KAF5326664.1"/>
    </source>
</evidence>
<name>A0A8H5BP23_9AGAR</name>
<sequence>MSNLLALPFKKTYTINLQPAVRQYISDRGGAHPDEFREDIRQWQSLREAGVGGVAHENRVDAAFLYNAQLVSILTKLPTDIQLPISYATVFKDNALPVTLNNLAFERASVVFNIASLYSQLAVSQDRSTTEGIKRALAAGTFSFMVAHVIPNIVYSPDDEVIPEDLSAGLVKGLEWLMVAQAQECSWQLAKLNQVKNALIAKIAAGTAALYSSAAATIREAPPVLPSDWLPHIEAKEQHFSAVAEYRESLVEYEARRYGVELGRLNKSSAHAKKAYDVARRGRISSAVLNDIQSLLETVKQSEIRAQRDNDLIYHQDVPSSAALPPLQKTLLVSATVPKSLSNSQSMLVNQRVLFSDLAGWGTQEAINIYNDNRDNLIQHKIVDAAQELQDQADAELRRLNLPSVLEALERPVGLPPSLLSKAEEVRLEDGPAKIEVCLEDVSTLAHQDMAILEEALDILDNEASEDEAARREVSLPRMQSHDANVDLIEKATRYRTILSQASESDETVRLKWDEWEECITHLTLDEAVLEASVPSTTGSSAAQSTPQAQLTRDHARALRVKLEDLASLHEERERLVHRARSMAAIDDIRPRIMEASAGFEQLSKVTPDMFQDIADEELAKFDRFLSEMGDIACRQSELLSEIQNRNKLLLDSRKEDPIVKEREQALQSLDLAYFKYREITRNLEEGFKFYNDLAGILVQFREVCKGWSLQRKQEIHSYKRSMQTVQSMQSLSLNEGDDLAGVEEGAPATAADHGGPAQSIPGRHSKLTSRLPALTSSQWDFEELTLPPGPNGRQ</sequence>
<dbReference type="Proteomes" id="UP000567179">
    <property type="component" value="Unassembled WGS sequence"/>
</dbReference>
<dbReference type="PROSITE" id="PS51180">
    <property type="entry name" value="BRO1"/>
    <property type="match status" value="1"/>
</dbReference>
<dbReference type="SMART" id="SM01041">
    <property type="entry name" value="BRO1"/>
    <property type="match status" value="1"/>
</dbReference>
<dbReference type="InterPro" id="IPR025304">
    <property type="entry name" value="ALIX_V_dom"/>
</dbReference>
<dbReference type="OrthoDB" id="64867at2759"/>
<reference evidence="4 5" key="1">
    <citation type="journal article" date="2020" name="ISME J.">
        <title>Uncovering the hidden diversity of litter-decomposition mechanisms in mushroom-forming fungi.</title>
        <authorList>
            <person name="Floudas D."/>
            <person name="Bentzer J."/>
            <person name="Ahren D."/>
            <person name="Johansson T."/>
            <person name="Persson P."/>
            <person name="Tunlid A."/>
        </authorList>
    </citation>
    <scope>NUCLEOTIDE SEQUENCE [LARGE SCALE GENOMIC DNA]</scope>
    <source>
        <strain evidence="4 5">CBS 101986</strain>
    </source>
</reference>
<evidence type="ECO:0000313" key="5">
    <source>
        <dbReference type="Proteomes" id="UP000567179"/>
    </source>
</evidence>
<comment type="caution">
    <text evidence="4">The sequence shown here is derived from an EMBL/GenBank/DDBJ whole genome shotgun (WGS) entry which is preliminary data.</text>
</comment>
<dbReference type="GO" id="GO:0005768">
    <property type="term" value="C:endosome"/>
    <property type="evidence" value="ECO:0007669"/>
    <property type="project" value="TreeGrafter"/>
</dbReference>
<feature type="region of interest" description="Disordered" evidence="2">
    <location>
        <begin position="747"/>
        <end position="768"/>
    </location>
</feature>
<organism evidence="4 5">
    <name type="scientific">Psilocybe cf. subviscida</name>
    <dbReference type="NCBI Taxonomy" id="2480587"/>
    <lineage>
        <taxon>Eukaryota</taxon>
        <taxon>Fungi</taxon>
        <taxon>Dikarya</taxon>
        <taxon>Basidiomycota</taxon>
        <taxon>Agaricomycotina</taxon>
        <taxon>Agaricomycetes</taxon>
        <taxon>Agaricomycetidae</taxon>
        <taxon>Agaricales</taxon>
        <taxon>Agaricineae</taxon>
        <taxon>Strophariaceae</taxon>
        <taxon>Psilocybe</taxon>
    </lineage>
</organism>
<dbReference type="Pfam" id="PF03097">
    <property type="entry name" value="BRO1"/>
    <property type="match status" value="1"/>
</dbReference>
<dbReference type="EMBL" id="JAACJJ010000014">
    <property type="protein sequence ID" value="KAF5326664.1"/>
    <property type="molecule type" value="Genomic_DNA"/>
</dbReference>
<dbReference type="Gene3D" id="1.25.40.280">
    <property type="entry name" value="alix/aip1 like domains"/>
    <property type="match status" value="1"/>
</dbReference>
<dbReference type="PANTHER" id="PTHR23030">
    <property type="entry name" value="PCD6 INTERACTING PROTEIN-RELATED"/>
    <property type="match status" value="1"/>
</dbReference>
<gene>
    <name evidence="4" type="ORF">D9619_004253</name>
</gene>
<dbReference type="InterPro" id="IPR038499">
    <property type="entry name" value="BRO1_sf"/>
</dbReference>